<dbReference type="GO" id="GO:0003677">
    <property type="term" value="F:DNA binding"/>
    <property type="evidence" value="ECO:0007669"/>
    <property type="project" value="InterPro"/>
</dbReference>
<proteinExistence type="inferred from homology"/>
<dbReference type="InterPro" id="IPR011067">
    <property type="entry name" value="Plasmid_toxin/cell-grow_inhib"/>
</dbReference>
<comment type="caution">
    <text evidence="3">The sequence shown here is derived from an EMBL/GenBank/DDBJ whole genome shotgun (WGS) entry which is preliminary data.</text>
</comment>
<reference evidence="3 4" key="1">
    <citation type="submission" date="2017-05" db="EMBL/GenBank/DDBJ databases">
        <title>The Genome Sequence of Enterococcus faecium 6F2_DIV0138.</title>
        <authorList>
            <consortium name="The Broad Institute Genomics Platform"/>
            <consortium name="The Broad Institute Genomic Center for Infectious Diseases"/>
            <person name="Earl A."/>
            <person name="Manson A."/>
            <person name="Schwartman J."/>
            <person name="Gilmore M."/>
            <person name="Abouelleil A."/>
            <person name="Cao P."/>
            <person name="Chapman S."/>
            <person name="Cusick C."/>
            <person name="Shea T."/>
            <person name="Young S."/>
            <person name="Neafsey D."/>
            <person name="Nusbaum C."/>
            <person name="Birren B."/>
        </authorList>
    </citation>
    <scope>NUCLEOTIDE SEQUENCE [LARGE SCALE GENOMIC DNA]</scope>
    <source>
        <strain evidence="3 4">6F2_DIV0138</strain>
    </source>
</reference>
<dbReference type="InterPro" id="IPR003477">
    <property type="entry name" value="PemK-like"/>
</dbReference>
<dbReference type="Pfam" id="PF02452">
    <property type="entry name" value="PemK_toxin"/>
    <property type="match status" value="1"/>
</dbReference>
<dbReference type="Gene3D" id="2.30.30.110">
    <property type="match status" value="1"/>
</dbReference>
<sequence length="159" mass="18436">MIDDKELAKQNKCQQLEIWSISKEILALDWIDNEDKLKKRYLNQGEIYSCELGENIGHEQAKERPVLILSANRYNKNGLITVAPLTSTIKLNPILERSPMMKTHYVLRKEKYPYLVNDSTVLVENVRTVSSVRLSKYIGRIEDTDISAIKIRLKTLFDL</sequence>
<comment type="similarity">
    <text evidence="1">Belongs to the PemK/MazF family.</text>
</comment>
<dbReference type="AlphaFoldDB" id="A0AB73Q729"/>
<keyword evidence="2" id="KW-1277">Toxin-antitoxin system</keyword>
<dbReference type="GO" id="GO:0004521">
    <property type="term" value="F:RNA endonuclease activity"/>
    <property type="evidence" value="ECO:0007669"/>
    <property type="project" value="TreeGrafter"/>
</dbReference>
<dbReference type="RefSeq" id="WP_081115339.1">
    <property type="nucleotide sequence ID" value="NZ_JAYERG010000011.1"/>
</dbReference>
<dbReference type="GO" id="GO:0016075">
    <property type="term" value="P:rRNA catabolic process"/>
    <property type="evidence" value="ECO:0007669"/>
    <property type="project" value="TreeGrafter"/>
</dbReference>
<dbReference type="GO" id="GO:0006402">
    <property type="term" value="P:mRNA catabolic process"/>
    <property type="evidence" value="ECO:0007669"/>
    <property type="project" value="TreeGrafter"/>
</dbReference>
<evidence type="ECO:0000256" key="1">
    <source>
        <dbReference type="ARBA" id="ARBA00007521"/>
    </source>
</evidence>
<evidence type="ECO:0008006" key="5">
    <source>
        <dbReference type="Google" id="ProtNLM"/>
    </source>
</evidence>
<evidence type="ECO:0000313" key="4">
    <source>
        <dbReference type="Proteomes" id="UP000194737"/>
    </source>
</evidence>
<name>A0AB73Q729_ENTFC</name>
<evidence type="ECO:0000313" key="3">
    <source>
        <dbReference type="EMBL" id="OTO00966.1"/>
    </source>
</evidence>
<dbReference type="EMBL" id="NGLB01000001">
    <property type="protein sequence ID" value="OTO00966.1"/>
    <property type="molecule type" value="Genomic_DNA"/>
</dbReference>
<dbReference type="PANTHER" id="PTHR33988:SF2">
    <property type="entry name" value="ENDORIBONUCLEASE MAZF"/>
    <property type="match status" value="1"/>
</dbReference>
<dbReference type="PANTHER" id="PTHR33988">
    <property type="entry name" value="ENDORIBONUCLEASE MAZF-RELATED"/>
    <property type="match status" value="1"/>
</dbReference>
<gene>
    <name evidence="3" type="ORF">A5804_002485</name>
</gene>
<dbReference type="Proteomes" id="UP000194737">
    <property type="component" value="Unassembled WGS sequence"/>
</dbReference>
<protein>
    <recommendedName>
        <fullName evidence="5">Type II toxin-antitoxin system PemK/MazF family toxin</fullName>
    </recommendedName>
</protein>
<evidence type="ECO:0000256" key="2">
    <source>
        <dbReference type="ARBA" id="ARBA00022649"/>
    </source>
</evidence>
<accession>A0AB73Q729</accession>
<organism evidence="3 4">
    <name type="scientific">Enterococcus faecium</name>
    <name type="common">Streptococcus faecium</name>
    <dbReference type="NCBI Taxonomy" id="1352"/>
    <lineage>
        <taxon>Bacteria</taxon>
        <taxon>Bacillati</taxon>
        <taxon>Bacillota</taxon>
        <taxon>Bacilli</taxon>
        <taxon>Lactobacillales</taxon>
        <taxon>Enterococcaceae</taxon>
        <taxon>Enterococcus</taxon>
    </lineage>
</organism>
<dbReference type="SUPFAM" id="SSF50118">
    <property type="entry name" value="Cell growth inhibitor/plasmid maintenance toxic component"/>
    <property type="match status" value="1"/>
</dbReference>